<evidence type="ECO:0000313" key="14">
    <source>
        <dbReference type="Proteomes" id="UP000068832"/>
    </source>
</evidence>
<keyword evidence="1" id="KW-1133">Transmembrane helix</keyword>
<dbReference type="PANTHER" id="PTHR39157:SF1">
    <property type="entry name" value="DOXX FAMILY PROTEIN"/>
    <property type="match status" value="1"/>
</dbReference>
<dbReference type="EMBL" id="CP012173">
    <property type="protein sequence ID" value="AKV75769.1"/>
    <property type="molecule type" value="Genomic_DNA"/>
</dbReference>
<evidence type="ECO:0000313" key="7">
    <source>
        <dbReference type="EMBL" id="AKV80261.1"/>
    </source>
</evidence>
<evidence type="ECO:0000259" key="2">
    <source>
        <dbReference type="Pfam" id="PF04173"/>
    </source>
</evidence>
<dbReference type="Proteomes" id="UP000056255">
    <property type="component" value="Chromosome"/>
</dbReference>
<evidence type="ECO:0000313" key="3">
    <source>
        <dbReference type="EMBL" id="AIM26538.1"/>
    </source>
</evidence>
<reference evidence="11 12" key="2">
    <citation type="journal article" date="2015" name="Genome Announc.">
        <title>Complete Genome Sequences of Evolved Arsenate-Resistant Metallosphaera sedula Strains.</title>
        <authorList>
            <person name="Ai C."/>
            <person name="McCarthy S."/>
            <person name="Schackwitz W."/>
            <person name="Martin J."/>
            <person name="Lipzen A."/>
            <person name="Blum P."/>
        </authorList>
    </citation>
    <scope>NUCLEOTIDE SEQUENCE [LARGE SCALE GENOMIC DNA]</scope>
    <source>
        <strain evidence="6 12">ARS120-1</strain>
        <strain evidence="7 11">ARS120-2</strain>
        <strain evidence="4 14">ARS50-1</strain>
        <strain evidence="5 13">ARS50-2</strain>
    </source>
</reference>
<dbReference type="EMBL" id="CP012175">
    <property type="protein sequence ID" value="AKV80261.1"/>
    <property type="molecule type" value="Genomic_DNA"/>
</dbReference>
<dbReference type="PANTHER" id="PTHR39157">
    <property type="entry name" value="INTEGRAL MEMBRANE PROTEIN-RELATED"/>
    <property type="match status" value="1"/>
</dbReference>
<evidence type="ECO:0000313" key="6">
    <source>
        <dbReference type="EMBL" id="AKV78016.1"/>
    </source>
</evidence>
<evidence type="ECO:0000313" key="8">
    <source>
        <dbReference type="EMBL" id="AKV82507.1"/>
    </source>
</evidence>
<dbReference type="Proteomes" id="UP000062398">
    <property type="component" value="Chromosome"/>
</dbReference>
<dbReference type="GeneID" id="91754821"/>
<keyword evidence="1" id="KW-0812">Transmembrane</keyword>
<evidence type="ECO:0000256" key="1">
    <source>
        <dbReference type="SAM" id="Phobius"/>
    </source>
</evidence>
<dbReference type="AlphaFoldDB" id="A0A088E3J8"/>
<dbReference type="EMBL" id="CP012174">
    <property type="protein sequence ID" value="AKV78016.1"/>
    <property type="molecule type" value="Genomic_DNA"/>
</dbReference>
<feature type="transmembrane region" description="Helical" evidence="1">
    <location>
        <begin position="87"/>
        <end position="109"/>
    </location>
</feature>
<dbReference type="InterPro" id="IPR007301">
    <property type="entry name" value="DoxD"/>
</dbReference>
<dbReference type="EMBL" id="CP012172">
    <property type="protein sequence ID" value="AKV73527.1"/>
    <property type="molecule type" value="Genomic_DNA"/>
</dbReference>
<dbReference type="Proteomes" id="UP000029084">
    <property type="component" value="Chromosome"/>
</dbReference>
<name>A0A088E3J8_9CREN</name>
<dbReference type="RefSeq" id="WP_011921519.1">
    <property type="nucleotide sequence ID" value="NZ_AP019770.1"/>
</dbReference>
<keyword evidence="1" id="KW-0472">Membrane</keyword>
<dbReference type="Proteomes" id="UP000062475">
    <property type="component" value="Chromosome"/>
</dbReference>
<reference evidence="3 9" key="1">
    <citation type="journal article" date="2014" name="J. Bacteriol.">
        <title>Role of an Archaeal PitA Transporter in the Copper and Arsenic Resistance of Metallosphaera sedula, an Extreme Thermoacidophile.</title>
        <authorList>
            <person name="McCarthy S."/>
            <person name="Ai C."/>
            <person name="Wheaton G."/>
            <person name="Tevatia R."/>
            <person name="Eckrich V."/>
            <person name="Kelly R."/>
            <person name="Blum P."/>
        </authorList>
    </citation>
    <scope>NUCLEOTIDE SEQUENCE [LARGE SCALE GENOMIC DNA]</scope>
    <source>
        <strain evidence="3 9">CuR1</strain>
    </source>
</reference>
<evidence type="ECO:0000313" key="9">
    <source>
        <dbReference type="Proteomes" id="UP000029084"/>
    </source>
</evidence>
<dbReference type="EMBL" id="CP008822">
    <property type="protein sequence ID" value="AIM26538.1"/>
    <property type="molecule type" value="Genomic_DNA"/>
</dbReference>
<feature type="transmembrane region" description="Helical" evidence="1">
    <location>
        <begin position="121"/>
        <end position="140"/>
    </location>
</feature>
<feature type="transmembrane region" description="Helical" evidence="1">
    <location>
        <begin position="160"/>
        <end position="178"/>
    </location>
</feature>
<evidence type="ECO:0000313" key="13">
    <source>
        <dbReference type="Proteomes" id="UP000062475"/>
    </source>
</evidence>
<dbReference type="Proteomes" id="UP000068832">
    <property type="component" value="Chromosome"/>
</dbReference>
<sequence>MKSLRNESSLERLILRLAVASIWLDAGVFNKLLNPGFLNAGSTSYIGFTVQYLAEGSPIRGFLYAVVFPHVYTVGVLVMIGEISFGVLTLLGLMSRLASTVALYTNLIYFLSAYWTGTEEYGINLLLMLLNLYLVVRGPGQLSLDSALSTRFKVLQNPTPWAIAGTVIYVIVILYLLIY</sequence>
<evidence type="ECO:0000313" key="5">
    <source>
        <dbReference type="EMBL" id="AKV75769.1"/>
    </source>
</evidence>
<evidence type="ECO:0000313" key="11">
    <source>
        <dbReference type="Proteomes" id="UP000061362"/>
    </source>
</evidence>
<dbReference type="OMA" id="YFLSAYW"/>
<gene>
    <name evidence="3" type="ORF">HA72_0374</name>
    <name evidence="4" type="ORF">MsedA_0387</name>
    <name evidence="5" type="ORF">MsedB_0387</name>
    <name evidence="6" type="ORF">MsedC_0386</name>
    <name evidence="7" type="ORF">MsedD_0387</name>
    <name evidence="8" type="ORF">MsedE_0387</name>
</gene>
<accession>A0A088E3J8</accession>
<evidence type="ECO:0000313" key="10">
    <source>
        <dbReference type="Proteomes" id="UP000056255"/>
    </source>
</evidence>
<reference evidence="8 10" key="3">
    <citation type="submission" date="2015-07" db="EMBL/GenBank/DDBJ databases">
        <title>Physiological, transcriptional responses and genome re-sequencing of acid resistant extremely thermoacidophilic Metallosphaera sedula SARC-M1.</title>
        <authorList>
            <person name="Ai C."/>
            <person name="McCarthy S."/>
            <person name="Eckrich V."/>
            <person name="Rudrappa D."/>
            <person name="Qiu G."/>
            <person name="Blum P."/>
        </authorList>
    </citation>
    <scope>NUCLEOTIDE SEQUENCE [LARGE SCALE GENOMIC DNA]</scope>
    <source>
        <strain evidence="8 10">SARC-M1</strain>
    </source>
</reference>
<protein>
    <submittedName>
        <fullName evidence="3">TQO small subunit DoxD</fullName>
    </submittedName>
</protein>
<feature type="transmembrane region" description="Helical" evidence="1">
    <location>
        <begin position="61"/>
        <end position="81"/>
    </location>
</feature>
<dbReference type="OrthoDB" id="34127at2157"/>
<proteinExistence type="predicted"/>
<evidence type="ECO:0000313" key="12">
    <source>
        <dbReference type="Proteomes" id="UP000062398"/>
    </source>
</evidence>
<dbReference type="Pfam" id="PF04173">
    <property type="entry name" value="DoxD"/>
    <property type="match status" value="1"/>
</dbReference>
<evidence type="ECO:0000313" key="4">
    <source>
        <dbReference type="EMBL" id="AKV73527.1"/>
    </source>
</evidence>
<dbReference type="Proteomes" id="UP000061362">
    <property type="component" value="Chromosome"/>
</dbReference>
<organism evidence="3 9">
    <name type="scientific">Metallosphaera sedula</name>
    <dbReference type="NCBI Taxonomy" id="43687"/>
    <lineage>
        <taxon>Archaea</taxon>
        <taxon>Thermoproteota</taxon>
        <taxon>Thermoprotei</taxon>
        <taxon>Sulfolobales</taxon>
        <taxon>Sulfolobaceae</taxon>
        <taxon>Metallosphaera</taxon>
    </lineage>
</organism>
<feature type="domain" description="TQO small subunit DoxD" evidence="2">
    <location>
        <begin position="13"/>
        <end position="169"/>
    </location>
</feature>
<dbReference type="PATRIC" id="fig|43687.5.peg.385"/>
<dbReference type="EMBL" id="CP012176">
    <property type="protein sequence ID" value="AKV82507.1"/>
    <property type="molecule type" value="Genomic_DNA"/>
</dbReference>